<dbReference type="PANTHER" id="PTHR43539">
    <property type="entry name" value="FLAVIN-BINDING MONOOXYGENASE-LIKE PROTEIN (AFU_ORTHOLOGUE AFUA_4G09220)"/>
    <property type="match status" value="1"/>
</dbReference>
<protein>
    <submittedName>
        <fullName evidence="2">SidA/IucD/PvdA family monooxygenase</fullName>
    </submittedName>
</protein>
<dbReference type="RefSeq" id="WP_155615637.1">
    <property type="nucleotide sequence ID" value="NZ_WNZX01000028.1"/>
</dbReference>
<dbReference type="PRINTS" id="PR00469">
    <property type="entry name" value="PNDRDTASEII"/>
</dbReference>
<evidence type="ECO:0000313" key="2">
    <source>
        <dbReference type="EMBL" id="MUG73578.1"/>
    </source>
</evidence>
<dbReference type="EMBL" id="WNZX01000028">
    <property type="protein sequence ID" value="MUG73578.1"/>
    <property type="molecule type" value="Genomic_DNA"/>
</dbReference>
<dbReference type="GO" id="GO:0004497">
    <property type="term" value="F:monooxygenase activity"/>
    <property type="evidence" value="ECO:0007669"/>
    <property type="project" value="UniProtKB-KW"/>
</dbReference>
<keyword evidence="3" id="KW-1185">Reference proteome</keyword>
<evidence type="ECO:0000256" key="1">
    <source>
        <dbReference type="ARBA" id="ARBA00023002"/>
    </source>
</evidence>
<dbReference type="Gene3D" id="3.50.50.60">
    <property type="entry name" value="FAD/NAD(P)-binding domain"/>
    <property type="match status" value="1"/>
</dbReference>
<gene>
    <name evidence="2" type="ORF">GNP93_23420</name>
</gene>
<evidence type="ECO:0000313" key="3">
    <source>
        <dbReference type="Proteomes" id="UP000450917"/>
    </source>
</evidence>
<dbReference type="GO" id="GO:0050660">
    <property type="term" value="F:flavin adenine dinucleotide binding"/>
    <property type="evidence" value="ECO:0007669"/>
    <property type="project" value="TreeGrafter"/>
</dbReference>
<dbReference type="Pfam" id="PF13738">
    <property type="entry name" value="Pyr_redox_3"/>
    <property type="match status" value="1"/>
</dbReference>
<keyword evidence="1" id="KW-0560">Oxidoreductase</keyword>
<dbReference type="Proteomes" id="UP000450917">
    <property type="component" value="Unassembled WGS sequence"/>
</dbReference>
<keyword evidence="2" id="KW-0503">Monooxygenase</keyword>
<name>A0A7X2ZEX8_9BACL</name>
<accession>A0A7X2ZEX8</accession>
<dbReference type="InterPro" id="IPR036188">
    <property type="entry name" value="FAD/NAD-bd_sf"/>
</dbReference>
<dbReference type="SUPFAM" id="SSF51905">
    <property type="entry name" value="FAD/NAD(P)-binding domain"/>
    <property type="match status" value="2"/>
</dbReference>
<dbReference type="AlphaFoldDB" id="A0A7X2ZEX8"/>
<dbReference type="InterPro" id="IPR050982">
    <property type="entry name" value="Auxin_biosynth/cation_transpt"/>
</dbReference>
<sequence length="350" mass="39137">MIEKDVIIIGGGQAGLSMGYYLQKNQCDFVILDAKARSGDSWRNRYDSLFLFTPRMYNSLPGLAFPGRPDGLPTKDEAADYLELYAQHYSLPIVFNTTVTLLKKIQNGFYLRSSQGDEFAANQVVIATGPFQKPFIPTFSQGFNKHIYQVHSSIYRNPTELRSGSVLVIGAGNSGAQIAVELAKQHEVTISIGHKMSFKPLYLLRKSIFWYFNQIGLLGADIHTKRASWLKKKPEQIYGLELKNLLSAQTVAMKPRAVSAEGETIRFEDGSSIQANNVIWATGFRPDYSWVDVDGLLDSNGFPQHERGVSPIDGLYFLGLPWQSRRGSALMGWVGQDAEYLMGDMTKDLQ</sequence>
<proteinExistence type="predicted"/>
<dbReference type="PANTHER" id="PTHR43539:SF78">
    <property type="entry name" value="FLAVIN-CONTAINING MONOOXYGENASE"/>
    <property type="match status" value="1"/>
</dbReference>
<comment type="caution">
    <text evidence="2">The sequence shown here is derived from an EMBL/GenBank/DDBJ whole genome shotgun (WGS) entry which is preliminary data.</text>
</comment>
<reference evidence="2 3" key="1">
    <citation type="submission" date="2019-11" db="EMBL/GenBank/DDBJ databases">
        <title>Draft genome sequences of five Paenibacillus species of dairy origin.</title>
        <authorList>
            <person name="Olajide A.M."/>
            <person name="Chen S."/>
            <person name="Lapointe G."/>
        </authorList>
    </citation>
    <scope>NUCLEOTIDE SEQUENCE [LARGE SCALE GENOMIC DNA]</scope>
    <source>
        <strain evidence="2 3">2CS3</strain>
    </source>
</reference>
<dbReference type="PRINTS" id="PR00368">
    <property type="entry name" value="FADPNR"/>
</dbReference>
<organism evidence="2 3">
    <name type="scientific">Paenibacillus validus</name>
    <dbReference type="NCBI Taxonomy" id="44253"/>
    <lineage>
        <taxon>Bacteria</taxon>
        <taxon>Bacillati</taxon>
        <taxon>Bacillota</taxon>
        <taxon>Bacilli</taxon>
        <taxon>Bacillales</taxon>
        <taxon>Paenibacillaceae</taxon>
        <taxon>Paenibacillus</taxon>
    </lineage>
</organism>